<keyword evidence="5" id="KW-1185">Reference proteome</keyword>
<dbReference type="EMBL" id="JNBR01001422">
    <property type="protein sequence ID" value="OQR87848.1"/>
    <property type="molecule type" value="Genomic_DNA"/>
</dbReference>
<feature type="domain" description="Clu" evidence="3">
    <location>
        <begin position="1161"/>
        <end position="1430"/>
    </location>
</feature>
<feature type="compositionally biased region" description="Acidic residues" evidence="2">
    <location>
        <begin position="197"/>
        <end position="217"/>
    </location>
</feature>
<dbReference type="OrthoDB" id="550575at2759"/>
<dbReference type="Pfam" id="PF13236">
    <property type="entry name" value="CLU"/>
    <property type="match status" value="1"/>
</dbReference>
<dbReference type="GO" id="GO:0019005">
    <property type="term" value="C:SCF ubiquitin ligase complex"/>
    <property type="evidence" value="ECO:0007669"/>
    <property type="project" value="TreeGrafter"/>
</dbReference>
<dbReference type="PROSITE" id="PS51823">
    <property type="entry name" value="CLU"/>
    <property type="match status" value="1"/>
</dbReference>
<evidence type="ECO:0000313" key="4">
    <source>
        <dbReference type="EMBL" id="OQR87848.1"/>
    </source>
</evidence>
<feature type="region of interest" description="Disordered" evidence="2">
    <location>
        <begin position="2008"/>
        <end position="2029"/>
    </location>
</feature>
<gene>
    <name evidence="4" type="ORF">ACHHYP_07972</name>
</gene>
<sequence>MGQDVSSLVDHDAAGRPSPPMAVANEARFAFCETWVPKDVNDMLTTYTALHRALGRADLHTADDQRRALEADIIELEAQLLTIHAEGAPTDASAIEGNLVTKRRALYALSQLPSTDAIDFSLPLHWTVYMAAARHIEAEAKYGSLLRKRAAWHPATAGYEMARDPTAPAELARMAVERAAYDAPQPNHEIDGHTDDNASESEQESVGDGDSNAEDDTAATPQLETADVTEPPPTAPLTSAALSMLRAPPTPSPLFDAATRSPVFFGYTLAPVANPVTAVKEEAQALERRESAYYAARVAKVSKRQTDALAVESGKLKALLERRDATLEKRAKVHAARAREVDEARREGLDPTADFFRKMELTGAALHEEEAKEDAVFESHRAAIQSRMAKATAEGDEELALLRQMQTGDAPPIAPVRRQFHEAELAELTKSLGIARVDLENAARTLDETKRRLAETPAKGDANQRTQLLFASDQVIAAEKQIAMLAARVAEEEFMLSRADAVRDLEALYLPSFALLRQLPPVPGDPVLRLLALALLLHSHGASLTAKLKFVFALYVDASVGRLPAANLARLLRATFAVLGAAGVLPVPAATDDGFWTNLAARGCPAGGFTWRDFKRYVKDSATRSSLLARFLRVPWRLAGWSRLQMQTIAPLHQYELGAISLSDLKFALAKQHLRPRMALAPHRMELLHVRALAMGANDPLKADYSKYLKTRKTKVLSNVVPLDHGGYRNLVVYRAEVAERAAVRLQTAWRAKQGRHDAYMAAKKQAFYHAKGTALQAARTATETEWRRLDATKDMSLDKMKFDAKVRMRQVKLRAKGLTFDRGQVLSVMVEEAVQDALEEVDHRFREMEEAAGYVPVCLRFDPLNMEHFAEISTALVDQLKKARLPSLAVATLLKRIAEKDRDDVPETPTPEAPAGPPATFSSSAVPPKQFVPPDTLIAKQRSVEARHISMMRGEFSALAACGAVEKRVWLGLASASPERDDWVDRLQYVCDGLTEFKLRELLMELPSKRHAMAYTLVFCQRTVGNQGVDVAFDREALVADLMSHFRIHRGVDDLADSLIGMARSDLEAQLAEVTETTLAAEEVFLGKQVARAQLRAAAAAAKARQRKGNATGRDLLTRLEFERKHQAALVADAKAKADDAQRAWRQAQLSLELLQAKLDAAAVDEAAPRTKPPMLADRTCWAERLKRALAADGDTDAYLEVFHVGQDFLQVAAPIAVQIAREYFVPVHRKSIAPLTLPAFHIDGRDDGHVRSGDGRGWRFEVHNIRFQVAVDDHGRFEDADELAMKAAGAEVRNSALYLPTLLACPQVLAPLTCTVDYAGLRVLCVSKLPVERVEVNDRGVVTNVFTEFVYGTNNRGRTITYHSKALDGAVRKANAALNLAAHGVRGSQDLTAKMLSGAGDMHGYLGRDEWLCLLRFRRAMPPEDPAVTTHLPSSTRGMSILWRQLRPALVQTQPAPLSSDALSFLSNQTPDWETHVDRVTAATTQLLDDIIPAFARKLVTRPNYVTAPHFNLVHELHRHGINVRHLGLLRAQFRRQLTGTAAMTFNSNVVATTEDMTRELQRGDVVYIHGDAYTVSGAPTDTLSTTTLTLDRPYPHDSTQHVSVGTGPIVDPTGSVRELLLVEVLQRTIKNLLRFAMRRLLRSRGLAVGPNHSALLLTYLNYLSGSGEGAHAFWEVFVFDGARARFGSVAVSYVERMNLRRAPVAIARYLSDALGFSLTPECWAAFEAAPDGFVFCADDLRVHAGGRVKHNLSVLHFAAASLLLSRATLVQATTYQAGVLADAPTGYWPLNERRGASVARNVGTAREAGKFSPACALETPGPIANDDLCRAVSFPSSGHGYIACNKARRWDVAVTLEAWACPAREGSGIRAVVSHGRCALAVLKNHNWGAWVNQNNVDVVVSGGAVTYGQWTHVACTFDGTALQLYVDGVLHGDLDVRAEADLQLARRDEKFCALRANLDEQEATAKADCFRDIERESRVYFASKEGKRFVHELAKKVRDEAEFKERLHRKTSQKQQPEADDGPVKKPAKVDYELLAKQQHTTAAYHAKVDAVVAAYRKLRQDLNAKIDNEVASELSKEARPCRIGCVANASSNAKFFVGALAHVAYYTRALPRDALFRHFLLGSEDRAATSDRLFELSAARFARSLEFAPEDPTFLAAYATNICAALAYDLDHRRSVDLYKAKVRRALAAFELRENHRGCAEILKRLPRDGRFSDLFREAYRAVTRLCAAYWEPDPTITKAVSLLELAALPVAYFLSGNAAQSSLRGLLVDEVAAYADIACRVVGVYATHYGDGLTDLKWLRELETPSVVVYFVLWLQAGEDGRRFRLADVPTVTPRDLDVITSANRSCLALDLSRCLHLQDASIGTVALRCGGLEALDVRGIAHLTDAAVLAVAHNCRNLKALTLTDCGLITDTGVEALAACLDLRELSLSGLGKITDDSLRAVGRAHRRLLRLEVAFCIQLSDFGSFATASCAAGLTALDVAGCRRLQDTGLIALCRAFPKLSVLNLAFCDKITDVGVWAATHNCLDLATLNLTELVHLTDKAFTFDHEGDGRATVAKSMLAQLKSVVLADCKGLTDTGIAYLHHRARRLETVDVSGCALVTDQMLKYTTVDIFNGTDLGDCIQVLDLSFCMHLSAAGLACLRRCKRLVALYLTGCVLVTDEPLVELVRACPRLARLGLGYCRELTDAALLAIADGLCLEVLSLTRCGLITDTGVCALAIQCTGLAALSLASCKRLTDDTMRALWEHCPQLLELDVTYCPLVSTAALAPFVSTRLGMVLRSDCPLSAPVQDQAMQERLFRQTSKEMLLPPLAFATPRPRRPPGPDSPRDDASDRQ</sequence>
<evidence type="ECO:0000313" key="5">
    <source>
        <dbReference type="Proteomes" id="UP000243579"/>
    </source>
</evidence>
<evidence type="ECO:0000259" key="3">
    <source>
        <dbReference type="PROSITE" id="PS51823"/>
    </source>
</evidence>
<keyword evidence="1" id="KW-0175">Coiled coil</keyword>
<dbReference type="InterPro" id="IPR025697">
    <property type="entry name" value="CLU_dom"/>
</dbReference>
<dbReference type="STRING" id="1202772.A0A1V9YQ23"/>
<feature type="region of interest" description="Disordered" evidence="2">
    <location>
        <begin position="185"/>
        <end position="217"/>
    </location>
</feature>
<feature type="compositionally biased region" description="Pro residues" evidence="2">
    <location>
        <begin position="909"/>
        <end position="918"/>
    </location>
</feature>
<dbReference type="SMART" id="SM00367">
    <property type="entry name" value="LRR_CC"/>
    <property type="match status" value="13"/>
</dbReference>
<dbReference type="GO" id="GO:0031146">
    <property type="term" value="P:SCF-dependent proteasomal ubiquitin-dependent protein catabolic process"/>
    <property type="evidence" value="ECO:0007669"/>
    <property type="project" value="TreeGrafter"/>
</dbReference>
<protein>
    <recommendedName>
        <fullName evidence="3">Clu domain-containing protein</fullName>
    </recommendedName>
</protein>
<dbReference type="Proteomes" id="UP000243579">
    <property type="component" value="Unassembled WGS sequence"/>
</dbReference>
<feature type="region of interest" description="Disordered" evidence="2">
    <location>
        <begin position="2816"/>
        <end position="2841"/>
    </location>
</feature>
<comment type="caution">
    <text evidence="4">The sequence shown here is derived from an EMBL/GenBank/DDBJ whole genome shotgun (WGS) entry which is preliminary data.</text>
</comment>
<dbReference type="InterPro" id="IPR057207">
    <property type="entry name" value="FBXL15_LRR"/>
</dbReference>
<dbReference type="SUPFAM" id="SSF52047">
    <property type="entry name" value="RNI-like"/>
    <property type="match status" value="2"/>
</dbReference>
<organism evidence="4 5">
    <name type="scientific">Achlya hypogyna</name>
    <name type="common">Oomycete</name>
    <name type="synonym">Protoachlya hypogyna</name>
    <dbReference type="NCBI Taxonomy" id="1202772"/>
    <lineage>
        <taxon>Eukaryota</taxon>
        <taxon>Sar</taxon>
        <taxon>Stramenopiles</taxon>
        <taxon>Oomycota</taxon>
        <taxon>Saprolegniomycetes</taxon>
        <taxon>Saprolegniales</taxon>
        <taxon>Achlyaceae</taxon>
        <taxon>Achlya</taxon>
    </lineage>
</organism>
<evidence type="ECO:0000256" key="1">
    <source>
        <dbReference type="SAM" id="Coils"/>
    </source>
</evidence>
<dbReference type="Gene3D" id="2.60.120.200">
    <property type="match status" value="1"/>
</dbReference>
<reference evidence="4 5" key="1">
    <citation type="journal article" date="2014" name="Genome Biol. Evol.">
        <title>The secreted proteins of Achlya hypogyna and Thraustotheca clavata identify the ancestral oomycete secretome and reveal gene acquisitions by horizontal gene transfer.</title>
        <authorList>
            <person name="Misner I."/>
            <person name="Blouin N."/>
            <person name="Leonard G."/>
            <person name="Richards T.A."/>
            <person name="Lane C.E."/>
        </authorList>
    </citation>
    <scope>NUCLEOTIDE SEQUENCE [LARGE SCALE GENOMIC DNA]</scope>
    <source>
        <strain evidence="4 5">ATCC 48635</strain>
    </source>
</reference>
<feature type="region of interest" description="Disordered" evidence="2">
    <location>
        <begin position="1"/>
        <end position="20"/>
    </location>
</feature>
<feature type="region of interest" description="Disordered" evidence="2">
    <location>
        <begin position="901"/>
        <end position="928"/>
    </location>
</feature>
<dbReference type="InterPro" id="IPR013320">
    <property type="entry name" value="ConA-like_dom_sf"/>
</dbReference>
<name>A0A1V9YQ23_ACHHY</name>
<dbReference type="InterPro" id="IPR006553">
    <property type="entry name" value="Leu-rich_rpt_Cys-con_subtyp"/>
</dbReference>
<dbReference type="Gene3D" id="3.80.10.10">
    <property type="entry name" value="Ribonuclease Inhibitor"/>
    <property type="match status" value="4"/>
</dbReference>
<evidence type="ECO:0000256" key="2">
    <source>
        <dbReference type="SAM" id="MobiDB-lite"/>
    </source>
</evidence>
<dbReference type="Pfam" id="PF25372">
    <property type="entry name" value="DUF7885"/>
    <property type="match status" value="1"/>
</dbReference>
<dbReference type="Pfam" id="PF13385">
    <property type="entry name" value="Laminin_G_3"/>
    <property type="match status" value="1"/>
</dbReference>
<feature type="compositionally biased region" description="Basic and acidic residues" evidence="2">
    <location>
        <begin position="2832"/>
        <end position="2841"/>
    </location>
</feature>
<dbReference type="SUPFAM" id="SSF49899">
    <property type="entry name" value="Concanavalin A-like lectins/glucanases"/>
    <property type="match status" value="1"/>
</dbReference>
<feature type="coiled-coil region" evidence="1">
    <location>
        <begin position="59"/>
        <end position="86"/>
    </location>
</feature>
<accession>A0A1V9YQ23</accession>
<dbReference type="PANTHER" id="PTHR13318">
    <property type="entry name" value="PARTNER OF PAIRED, ISOFORM B-RELATED"/>
    <property type="match status" value="1"/>
</dbReference>
<proteinExistence type="predicted"/>
<dbReference type="InterPro" id="IPR032675">
    <property type="entry name" value="LRR_dom_sf"/>
</dbReference>